<evidence type="ECO:0000256" key="10">
    <source>
        <dbReference type="SAM" id="MobiDB-lite"/>
    </source>
</evidence>
<proteinExistence type="inferred from homology"/>
<dbReference type="InterPro" id="IPR050234">
    <property type="entry name" value="Nuclear_hormone_rcpt_NR1"/>
</dbReference>
<evidence type="ECO:0000256" key="4">
    <source>
        <dbReference type="ARBA" id="ARBA00022833"/>
    </source>
</evidence>
<dbReference type="Gene3D" id="1.10.565.10">
    <property type="entry name" value="Retinoid X Receptor"/>
    <property type="match status" value="1"/>
</dbReference>
<dbReference type="InterPro" id="IPR001628">
    <property type="entry name" value="Znf_hrmn_rcpt"/>
</dbReference>
<dbReference type="GO" id="GO:0030154">
    <property type="term" value="P:cell differentiation"/>
    <property type="evidence" value="ECO:0007669"/>
    <property type="project" value="TreeGrafter"/>
</dbReference>
<name>A0A1D1V3C1_RAMVA</name>
<evidence type="ECO:0000256" key="2">
    <source>
        <dbReference type="ARBA" id="ARBA00022723"/>
    </source>
</evidence>
<evidence type="ECO:0000313" key="12">
    <source>
        <dbReference type="EMBL" id="GAU96276.1"/>
    </source>
</evidence>
<dbReference type="SUPFAM" id="SSF48508">
    <property type="entry name" value="Nuclear receptor ligand-binding domain"/>
    <property type="match status" value="1"/>
</dbReference>
<gene>
    <name evidence="12" type="primary">RvY_07744-1</name>
    <name evidence="12" type="synonym">RvY_07744.1</name>
    <name evidence="12" type="ORF">RvY_07744</name>
</gene>
<organism evidence="12 13">
    <name type="scientific">Ramazzottius varieornatus</name>
    <name type="common">Water bear</name>
    <name type="synonym">Tardigrade</name>
    <dbReference type="NCBI Taxonomy" id="947166"/>
    <lineage>
        <taxon>Eukaryota</taxon>
        <taxon>Metazoa</taxon>
        <taxon>Ecdysozoa</taxon>
        <taxon>Tardigrada</taxon>
        <taxon>Eutardigrada</taxon>
        <taxon>Parachela</taxon>
        <taxon>Hypsibioidea</taxon>
        <taxon>Ramazzottiidae</taxon>
        <taxon>Ramazzottius</taxon>
    </lineage>
</organism>
<dbReference type="SUPFAM" id="SSF57716">
    <property type="entry name" value="Glucocorticoid receptor-like (DNA-binding domain)"/>
    <property type="match status" value="1"/>
</dbReference>
<dbReference type="GO" id="GO:0000978">
    <property type="term" value="F:RNA polymerase II cis-regulatory region sequence-specific DNA binding"/>
    <property type="evidence" value="ECO:0007669"/>
    <property type="project" value="TreeGrafter"/>
</dbReference>
<feature type="domain" description="Nuclear receptor" evidence="11">
    <location>
        <begin position="14"/>
        <end position="89"/>
    </location>
</feature>
<protein>
    <recommendedName>
        <fullName evidence="11">Nuclear receptor domain-containing protein</fullName>
    </recommendedName>
</protein>
<keyword evidence="9" id="KW-0539">Nucleus</keyword>
<dbReference type="PANTHER" id="PTHR24082">
    <property type="entry name" value="NUCLEAR HORMONE RECEPTOR"/>
    <property type="match status" value="1"/>
</dbReference>
<sequence>MEAYGGSSGWPLVKDSCKICDGPATGVHYGVVSCEGCKAFFKRGLKRSHEYKCYLGGSCQIAFENRGRCKLCRFEKCVAQGMNLSAVKLGRIPKSMKKAARAESAAFRSSGAGHVRIAPAPPKGEIPFLHQPLLAIGPYLRPAADRARNGNFGVWKTRHVNRDGSSREEPSSSGQDSDDDPEDTHMNPSRKCSTVDSVLSEASCLRNPPSMSEHAVLMKVPCLSPDDFAPESLEIVPGQSRKFFIPEDVPFNLQKHWALMKEQTGCIRRTISAVTHALGMVYADQIRERDTFMEACLNPQSPNFINVMEIKAEFYPVEDYIRAVQHAVGEGARRAGRFASLIPGFPDLDPSDRAILVRDRWFVFYLIQTASHVHNNEFYYTVGAEKFHWCRYWAEKLLEPNLVDLVFAVTDVLNELELSVNERHVLLALSLFKCDEFDPAENDPYMQFLYCHFLEALVFLLGPRRAVVLERLEKLIRRFTVFNHIHRENILHLDLTRMPFRAAESRVHLDVTKLMTDDDLAPANVLRYIEN</sequence>
<dbReference type="FunFam" id="3.30.50.10:FF:000030">
    <property type="entry name" value="Nuclear Hormone Receptor family"/>
    <property type="match status" value="1"/>
</dbReference>
<keyword evidence="7" id="KW-0804">Transcription</keyword>
<keyword evidence="6" id="KW-0238">DNA-binding</keyword>
<evidence type="ECO:0000256" key="9">
    <source>
        <dbReference type="ARBA" id="ARBA00023242"/>
    </source>
</evidence>
<accession>A0A1D1V3C1</accession>
<dbReference type="GO" id="GO:0045944">
    <property type="term" value="P:positive regulation of transcription by RNA polymerase II"/>
    <property type="evidence" value="ECO:0007669"/>
    <property type="project" value="TreeGrafter"/>
</dbReference>
<dbReference type="PRINTS" id="PR00047">
    <property type="entry name" value="STROIDFINGER"/>
</dbReference>
<dbReference type="AlphaFoldDB" id="A0A1D1V3C1"/>
<dbReference type="InterPro" id="IPR035500">
    <property type="entry name" value="NHR-like_dom_sf"/>
</dbReference>
<dbReference type="EMBL" id="BDGG01000003">
    <property type="protein sequence ID" value="GAU96276.1"/>
    <property type="molecule type" value="Genomic_DNA"/>
</dbReference>
<evidence type="ECO:0000256" key="5">
    <source>
        <dbReference type="ARBA" id="ARBA00023015"/>
    </source>
</evidence>
<evidence type="ECO:0000256" key="1">
    <source>
        <dbReference type="ARBA" id="ARBA00005993"/>
    </source>
</evidence>
<evidence type="ECO:0000256" key="8">
    <source>
        <dbReference type="ARBA" id="ARBA00023170"/>
    </source>
</evidence>
<dbReference type="Gene3D" id="3.30.50.10">
    <property type="entry name" value="Erythroid Transcription Factor GATA-1, subunit A"/>
    <property type="match status" value="1"/>
</dbReference>
<dbReference type="PANTHER" id="PTHR24082:SF473">
    <property type="entry name" value="ECDYSONE-INDUCED PROTEIN 75B, ISOFORM B"/>
    <property type="match status" value="1"/>
</dbReference>
<dbReference type="GO" id="GO:0008270">
    <property type="term" value="F:zinc ion binding"/>
    <property type="evidence" value="ECO:0007669"/>
    <property type="project" value="UniProtKB-KW"/>
</dbReference>
<keyword evidence="5" id="KW-0805">Transcription regulation</keyword>
<feature type="compositionally biased region" description="Basic and acidic residues" evidence="10">
    <location>
        <begin position="160"/>
        <end position="170"/>
    </location>
</feature>
<keyword evidence="8" id="KW-0675">Receptor</keyword>
<evidence type="ECO:0000256" key="6">
    <source>
        <dbReference type="ARBA" id="ARBA00023125"/>
    </source>
</evidence>
<dbReference type="SMART" id="SM00399">
    <property type="entry name" value="ZnF_C4"/>
    <property type="match status" value="1"/>
</dbReference>
<evidence type="ECO:0000256" key="7">
    <source>
        <dbReference type="ARBA" id="ARBA00023163"/>
    </source>
</evidence>
<dbReference type="OrthoDB" id="5771769at2759"/>
<dbReference type="InterPro" id="IPR013088">
    <property type="entry name" value="Znf_NHR/GATA"/>
</dbReference>
<keyword evidence="3" id="KW-0863">Zinc-finger</keyword>
<dbReference type="GO" id="GO:0004879">
    <property type="term" value="F:nuclear receptor activity"/>
    <property type="evidence" value="ECO:0007669"/>
    <property type="project" value="TreeGrafter"/>
</dbReference>
<comment type="similarity">
    <text evidence="1">Belongs to the nuclear hormone receptor family.</text>
</comment>
<dbReference type="CDD" id="cd06916">
    <property type="entry name" value="NR_DBD_like"/>
    <property type="match status" value="1"/>
</dbReference>
<evidence type="ECO:0000256" key="3">
    <source>
        <dbReference type="ARBA" id="ARBA00022771"/>
    </source>
</evidence>
<dbReference type="Proteomes" id="UP000186922">
    <property type="component" value="Unassembled WGS sequence"/>
</dbReference>
<dbReference type="STRING" id="947166.A0A1D1V3C1"/>
<keyword evidence="2" id="KW-0479">Metal-binding</keyword>
<feature type="region of interest" description="Disordered" evidence="10">
    <location>
        <begin position="158"/>
        <end position="194"/>
    </location>
</feature>
<reference evidence="12 13" key="1">
    <citation type="journal article" date="2016" name="Nat. Commun.">
        <title>Extremotolerant tardigrade genome and improved radiotolerance of human cultured cells by tardigrade-unique protein.</title>
        <authorList>
            <person name="Hashimoto T."/>
            <person name="Horikawa D.D."/>
            <person name="Saito Y."/>
            <person name="Kuwahara H."/>
            <person name="Kozuka-Hata H."/>
            <person name="Shin-I T."/>
            <person name="Minakuchi Y."/>
            <person name="Ohishi K."/>
            <person name="Motoyama A."/>
            <person name="Aizu T."/>
            <person name="Enomoto A."/>
            <person name="Kondo K."/>
            <person name="Tanaka S."/>
            <person name="Hara Y."/>
            <person name="Koshikawa S."/>
            <person name="Sagara H."/>
            <person name="Miura T."/>
            <person name="Yokobori S."/>
            <person name="Miyagawa K."/>
            <person name="Suzuki Y."/>
            <person name="Kubo T."/>
            <person name="Oyama M."/>
            <person name="Kohara Y."/>
            <person name="Fujiyama A."/>
            <person name="Arakawa K."/>
            <person name="Katayama T."/>
            <person name="Toyoda A."/>
            <person name="Kunieda T."/>
        </authorList>
    </citation>
    <scope>NUCLEOTIDE SEQUENCE [LARGE SCALE GENOMIC DNA]</scope>
    <source>
        <strain evidence="12 13">YOKOZUNA-1</strain>
    </source>
</reference>
<keyword evidence="4" id="KW-0862">Zinc</keyword>
<dbReference type="GO" id="GO:0009755">
    <property type="term" value="P:hormone-mediated signaling pathway"/>
    <property type="evidence" value="ECO:0007669"/>
    <property type="project" value="TreeGrafter"/>
</dbReference>
<dbReference type="PROSITE" id="PS51030">
    <property type="entry name" value="NUCLEAR_REC_DBD_2"/>
    <property type="match status" value="1"/>
</dbReference>
<evidence type="ECO:0000313" key="13">
    <source>
        <dbReference type="Proteomes" id="UP000186922"/>
    </source>
</evidence>
<dbReference type="GO" id="GO:0000122">
    <property type="term" value="P:negative regulation of transcription by RNA polymerase II"/>
    <property type="evidence" value="ECO:0007669"/>
    <property type="project" value="TreeGrafter"/>
</dbReference>
<dbReference type="Pfam" id="PF00105">
    <property type="entry name" value="zf-C4"/>
    <property type="match status" value="1"/>
</dbReference>
<evidence type="ECO:0000259" key="11">
    <source>
        <dbReference type="PROSITE" id="PS51030"/>
    </source>
</evidence>
<comment type="caution">
    <text evidence="12">The sequence shown here is derived from an EMBL/GenBank/DDBJ whole genome shotgun (WGS) entry which is preliminary data.</text>
</comment>
<keyword evidence="13" id="KW-1185">Reference proteome</keyword>